<evidence type="ECO:0000313" key="2">
    <source>
        <dbReference type="EMBL" id="GBP32507.1"/>
    </source>
</evidence>
<feature type="region of interest" description="Disordered" evidence="1">
    <location>
        <begin position="41"/>
        <end position="66"/>
    </location>
</feature>
<feature type="compositionally biased region" description="Basic and acidic residues" evidence="1">
    <location>
        <begin position="44"/>
        <end position="66"/>
    </location>
</feature>
<organism evidence="2 3">
    <name type="scientific">Eumeta variegata</name>
    <name type="common">Bagworm moth</name>
    <name type="synonym">Eumeta japonica</name>
    <dbReference type="NCBI Taxonomy" id="151549"/>
    <lineage>
        <taxon>Eukaryota</taxon>
        <taxon>Metazoa</taxon>
        <taxon>Ecdysozoa</taxon>
        <taxon>Arthropoda</taxon>
        <taxon>Hexapoda</taxon>
        <taxon>Insecta</taxon>
        <taxon>Pterygota</taxon>
        <taxon>Neoptera</taxon>
        <taxon>Endopterygota</taxon>
        <taxon>Lepidoptera</taxon>
        <taxon>Glossata</taxon>
        <taxon>Ditrysia</taxon>
        <taxon>Tineoidea</taxon>
        <taxon>Psychidae</taxon>
        <taxon>Oiketicinae</taxon>
        <taxon>Eumeta</taxon>
    </lineage>
</organism>
<evidence type="ECO:0000313" key="3">
    <source>
        <dbReference type="Proteomes" id="UP000299102"/>
    </source>
</evidence>
<sequence length="66" mass="7471">MRSPQRQLSGHSPRDSRLRHLAVYLDESSPLRTKLKISLAESSTADRKATPLLAIEDHPPMEDHAR</sequence>
<proteinExistence type="predicted"/>
<dbReference type="Proteomes" id="UP000299102">
    <property type="component" value="Unassembled WGS sequence"/>
</dbReference>
<protein>
    <submittedName>
        <fullName evidence="2">Uncharacterized protein</fullName>
    </submittedName>
</protein>
<accession>A0A4C1V2J5</accession>
<name>A0A4C1V2J5_EUMVA</name>
<keyword evidence="3" id="KW-1185">Reference proteome</keyword>
<reference evidence="2 3" key="1">
    <citation type="journal article" date="2019" name="Commun. Biol.">
        <title>The bagworm genome reveals a unique fibroin gene that provides high tensile strength.</title>
        <authorList>
            <person name="Kono N."/>
            <person name="Nakamura H."/>
            <person name="Ohtoshi R."/>
            <person name="Tomita M."/>
            <person name="Numata K."/>
            <person name="Arakawa K."/>
        </authorList>
    </citation>
    <scope>NUCLEOTIDE SEQUENCE [LARGE SCALE GENOMIC DNA]</scope>
</reference>
<gene>
    <name evidence="2" type="ORF">EVAR_23916_1</name>
</gene>
<dbReference type="EMBL" id="BGZK01000261">
    <property type="protein sequence ID" value="GBP32507.1"/>
    <property type="molecule type" value="Genomic_DNA"/>
</dbReference>
<evidence type="ECO:0000256" key="1">
    <source>
        <dbReference type="SAM" id="MobiDB-lite"/>
    </source>
</evidence>
<comment type="caution">
    <text evidence="2">The sequence shown here is derived from an EMBL/GenBank/DDBJ whole genome shotgun (WGS) entry which is preliminary data.</text>
</comment>
<dbReference type="AlphaFoldDB" id="A0A4C1V2J5"/>